<dbReference type="GeneID" id="9234977"/>
<evidence type="ECO:0008006" key="3">
    <source>
        <dbReference type="Google" id="ProtNLM"/>
    </source>
</evidence>
<dbReference type="InterPro" id="IPR036983">
    <property type="entry name" value="AIM24_sf"/>
</dbReference>
<dbReference type="NCBIfam" id="TIGR00266">
    <property type="entry name" value="TIGR00266 family protein"/>
    <property type="match status" value="1"/>
</dbReference>
<keyword evidence="2" id="KW-1185">Reference proteome</keyword>
<reference evidence="2" key="1">
    <citation type="submission" date="2010-05" db="EMBL/GenBank/DDBJ databases">
        <title>Complete sequence of Staphylothermus hellenicus DSM 12710.</title>
        <authorList>
            <consortium name="US DOE Joint Genome Institute"/>
            <person name="Lucas S."/>
            <person name="Copeland A."/>
            <person name="Lapidus A."/>
            <person name="Cheng J.-F."/>
            <person name="Bruce D."/>
            <person name="Goodwin L."/>
            <person name="Pitluck S."/>
            <person name="Davenport K."/>
            <person name="Detter J.C."/>
            <person name="Han C."/>
            <person name="Tapia R."/>
            <person name="Larimer F."/>
            <person name="Land M."/>
            <person name="Hauser L."/>
            <person name="Kyrpides N."/>
            <person name="Mikhailova N."/>
            <person name="Anderson I.J."/>
            <person name="Woyke T."/>
        </authorList>
    </citation>
    <scope>NUCLEOTIDE SEQUENCE [LARGE SCALE GENOMIC DNA]</scope>
    <source>
        <strain evidence="2">DSM 12710 / JCM 10830 / BK20S6-10-b1 / P8</strain>
    </source>
</reference>
<dbReference type="AlphaFoldDB" id="D7DBH8"/>
<dbReference type="Pfam" id="PF01987">
    <property type="entry name" value="AIM24"/>
    <property type="match status" value="1"/>
</dbReference>
<gene>
    <name evidence="1" type="ordered locus">Shell_0393</name>
</gene>
<organism evidence="1 2">
    <name type="scientific">Staphylothermus hellenicus (strain DSM 12710 / JCM 10830 / BK20S6-10-b1 / P8)</name>
    <dbReference type="NCBI Taxonomy" id="591019"/>
    <lineage>
        <taxon>Archaea</taxon>
        <taxon>Thermoproteota</taxon>
        <taxon>Thermoprotei</taxon>
        <taxon>Desulfurococcales</taxon>
        <taxon>Desulfurococcaceae</taxon>
        <taxon>Staphylothermus</taxon>
    </lineage>
</organism>
<dbReference type="EMBL" id="CP002051">
    <property type="protein sequence ID" value="ADI31525.1"/>
    <property type="molecule type" value="Genomic_DNA"/>
</dbReference>
<accession>D7DBH8</accession>
<name>D7DBH8_STAHD</name>
<evidence type="ECO:0000313" key="1">
    <source>
        <dbReference type="EMBL" id="ADI31525.1"/>
    </source>
</evidence>
<dbReference type="RefSeq" id="WP_013142723.1">
    <property type="nucleotide sequence ID" value="NC_014205.1"/>
</dbReference>
<dbReference type="InterPro" id="IPR016031">
    <property type="entry name" value="Trp_RNA-bd_attenuator-like_dom"/>
</dbReference>
<dbReference type="InterPro" id="IPR002838">
    <property type="entry name" value="AIM24"/>
</dbReference>
<dbReference type="Gene3D" id="3.60.160.10">
    <property type="entry name" value="Mitochondrial biogenesis AIM24"/>
    <property type="match status" value="1"/>
</dbReference>
<reference evidence="1 2" key="2">
    <citation type="journal article" date="2011" name="Stand. Genomic Sci.">
        <title>Complete genome sequence of Staphylothermus hellenicus P8.</title>
        <authorList>
            <person name="Anderson I."/>
            <person name="Wirth R."/>
            <person name="Lucas S."/>
            <person name="Copeland A."/>
            <person name="Lapidus A."/>
            <person name="Cheng J.F."/>
            <person name="Goodwin L."/>
            <person name="Pitluck S."/>
            <person name="Davenport K."/>
            <person name="Detter J.C."/>
            <person name="Han C."/>
            <person name="Tapia R."/>
            <person name="Land M."/>
            <person name="Hauser L."/>
            <person name="Pati A."/>
            <person name="Mikhailova N."/>
            <person name="Woyke T."/>
            <person name="Klenk H.P."/>
            <person name="Kyrpides N."/>
            <person name="Ivanova N."/>
        </authorList>
    </citation>
    <scope>NUCLEOTIDE SEQUENCE [LARGE SCALE GENOMIC DNA]</scope>
    <source>
        <strain evidence="2">DSM 12710 / JCM 10830 / BK20S6-10-b1 / P8</strain>
    </source>
</reference>
<dbReference type="KEGG" id="shc:Shell_0393"/>
<dbReference type="Proteomes" id="UP000002573">
    <property type="component" value="Chromosome"/>
</dbReference>
<dbReference type="HOGENOM" id="CLU_040551_4_1_2"/>
<dbReference type="PANTHER" id="PTHR43657">
    <property type="entry name" value="TRYPTOPHAN RNA-BINDING ATTENUATOR PROTEIN-LIKE PROTEIN"/>
    <property type="match status" value="1"/>
</dbReference>
<dbReference type="SUPFAM" id="SSF51219">
    <property type="entry name" value="TRAP-like"/>
    <property type="match status" value="1"/>
</dbReference>
<proteinExistence type="predicted"/>
<dbReference type="PANTHER" id="PTHR43657:SF1">
    <property type="entry name" value="ALTERED INHERITANCE OF MITOCHONDRIA PROTEIN 24, MITOCHONDRIAL"/>
    <property type="match status" value="1"/>
</dbReference>
<dbReference type="eggNOG" id="arCOG01907">
    <property type="taxonomic scope" value="Archaea"/>
</dbReference>
<dbReference type="OrthoDB" id="7592at2157"/>
<protein>
    <recommendedName>
        <fullName evidence="3">TIGR00266 family protein</fullName>
    </recommendedName>
</protein>
<evidence type="ECO:0000313" key="2">
    <source>
        <dbReference type="Proteomes" id="UP000002573"/>
    </source>
</evidence>
<sequence length="224" mass="24701">MKWEIVTRPSYSLLQVVLEPNENVTAEPGAMMYMAGDINVKTHTGGLGKAIARKLLGGESIFMNTFIAGPRGGEVWFAPSLPGDIKYIALNGSRNLIIQDTSYLAHHGDIKLSVAWRGLRGLLAEGEMFWLRASGVGGVWINSYGGIIEKELGVGEKIIIDNFHFVAMDDGMKWNIRRFGGLKSFLFGGEGLVIEVEGPGRIYVQTRSLPPFMQLIAKYIGRRK</sequence>